<evidence type="ECO:0000256" key="5">
    <source>
        <dbReference type="ARBA" id="ARBA00023030"/>
    </source>
</evidence>
<evidence type="ECO:0000259" key="11">
    <source>
        <dbReference type="PROSITE" id="PS51362"/>
    </source>
</evidence>
<evidence type="ECO:0000256" key="9">
    <source>
        <dbReference type="SAM" id="MobiDB-lite"/>
    </source>
</evidence>
<dbReference type="InterPro" id="IPR017948">
    <property type="entry name" value="TGFb_CS"/>
</dbReference>
<comment type="similarity">
    <text evidence="2 8">Belongs to the TGF-beta family.</text>
</comment>
<dbReference type="Gene3D" id="2.10.90.10">
    <property type="entry name" value="Cystine-knot cytokines"/>
    <property type="match status" value="1"/>
</dbReference>
<proteinExistence type="inferred from homology"/>
<keyword evidence="10" id="KW-1133">Transmembrane helix</keyword>
<dbReference type="SMART" id="SM00204">
    <property type="entry name" value="TGFB"/>
    <property type="match status" value="1"/>
</dbReference>
<evidence type="ECO:0000256" key="10">
    <source>
        <dbReference type="SAM" id="Phobius"/>
    </source>
</evidence>
<evidence type="ECO:0000256" key="1">
    <source>
        <dbReference type="ARBA" id="ARBA00004613"/>
    </source>
</evidence>
<evidence type="ECO:0000313" key="13">
    <source>
        <dbReference type="Proteomes" id="UP001642540"/>
    </source>
</evidence>
<reference evidence="12 13" key="1">
    <citation type="submission" date="2024-08" db="EMBL/GenBank/DDBJ databases">
        <authorList>
            <person name="Cucini C."/>
            <person name="Frati F."/>
        </authorList>
    </citation>
    <scope>NUCLEOTIDE SEQUENCE [LARGE SCALE GENOMIC DNA]</scope>
</reference>
<dbReference type="Proteomes" id="UP001642540">
    <property type="component" value="Unassembled WGS sequence"/>
</dbReference>
<comment type="caution">
    <text evidence="12">The sequence shown here is derived from an EMBL/GenBank/DDBJ whole genome shotgun (WGS) entry which is preliminary data.</text>
</comment>
<dbReference type="InterPro" id="IPR001111">
    <property type="entry name" value="TGF-b_propeptide"/>
</dbReference>
<feature type="compositionally biased region" description="Basic residues" evidence="9">
    <location>
        <begin position="363"/>
        <end position="379"/>
    </location>
</feature>
<dbReference type="Pfam" id="PF00688">
    <property type="entry name" value="TGFb_propeptide"/>
    <property type="match status" value="1"/>
</dbReference>
<keyword evidence="7" id="KW-0325">Glycoprotein</keyword>
<keyword evidence="4" id="KW-0732">Signal</keyword>
<feature type="region of interest" description="Disordered" evidence="9">
    <location>
        <begin position="363"/>
        <end position="403"/>
    </location>
</feature>
<accession>A0ABP1PSZ9</accession>
<evidence type="ECO:0000256" key="7">
    <source>
        <dbReference type="ARBA" id="ARBA00023180"/>
    </source>
</evidence>
<organism evidence="12 13">
    <name type="scientific">Orchesella dallaii</name>
    <dbReference type="NCBI Taxonomy" id="48710"/>
    <lineage>
        <taxon>Eukaryota</taxon>
        <taxon>Metazoa</taxon>
        <taxon>Ecdysozoa</taxon>
        <taxon>Arthropoda</taxon>
        <taxon>Hexapoda</taxon>
        <taxon>Collembola</taxon>
        <taxon>Entomobryomorpha</taxon>
        <taxon>Entomobryoidea</taxon>
        <taxon>Orchesellidae</taxon>
        <taxon>Orchesellinae</taxon>
        <taxon>Orchesella</taxon>
    </lineage>
</organism>
<sequence length="507" mass="57520">MEKFINMVLWSSVRLGVPLLASVVVFQTGCLYLTVFADLHLDSSQRPFQINQPVVSFKSGESSHEKVERGKHGIFIHDFSSMGSSQVVMEVKEMDEDGDVHETESEVDYDIVEESSLNRFTTDDLKQLENRFLNLFGMKKRPAERQSSGNKRAIPKEVIELYEKQTSSGYPTTDLFLPGKLTRNANTVRTFGPIGNSRSTGPEQSIFNFDLTSIPKNEIVMGAELRVPFSISINSPTNSNLEEPSTSPTFIRVLAHDIVKPQKVSKSKNAYKTIEPITYATDSKLVNLTNRKRSTFWLTFDVFPAISRWMASANHTKSNHGISIQMMGLNGEPYEKIDEAIKFNMKVKSDAILFTYSDDGHNAKRRSKRDAKTISRKYRNAQQHHYQHQARRRRPHKHKNRRRNLCSKKPMFVDFTDVGWNDWIVAPPGYQAFFCSGECPFPMAEHLNATNHAVIQALINSMNPALVPPPCCVPNKYSSLSLLYTDSSDRIVLKNYNEMVVDSCGCN</sequence>
<dbReference type="CDD" id="cd13761">
    <property type="entry name" value="TGF_beta_BMP5_like"/>
    <property type="match status" value="1"/>
</dbReference>
<dbReference type="PROSITE" id="PS51362">
    <property type="entry name" value="TGF_BETA_2"/>
    <property type="match status" value="1"/>
</dbReference>
<comment type="subcellular location">
    <subcellularLocation>
        <location evidence="1">Secreted</location>
    </subcellularLocation>
</comment>
<evidence type="ECO:0000256" key="6">
    <source>
        <dbReference type="ARBA" id="ARBA00023157"/>
    </source>
</evidence>
<evidence type="ECO:0000256" key="3">
    <source>
        <dbReference type="ARBA" id="ARBA00022525"/>
    </source>
</evidence>
<dbReference type="InterPro" id="IPR015615">
    <property type="entry name" value="TGF-beta-rel"/>
</dbReference>
<evidence type="ECO:0000256" key="4">
    <source>
        <dbReference type="ARBA" id="ARBA00022729"/>
    </source>
</evidence>
<evidence type="ECO:0000313" key="12">
    <source>
        <dbReference type="EMBL" id="CAL8072376.1"/>
    </source>
</evidence>
<dbReference type="Pfam" id="PF00019">
    <property type="entry name" value="TGF_beta"/>
    <property type="match status" value="1"/>
</dbReference>
<feature type="domain" description="TGF-beta family profile" evidence="11">
    <location>
        <begin position="391"/>
        <end position="507"/>
    </location>
</feature>
<dbReference type="PANTHER" id="PTHR11848:SF263">
    <property type="entry name" value="PROTEIN DECAPENTAPLEGIC"/>
    <property type="match status" value="1"/>
</dbReference>
<protein>
    <recommendedName>
        <fullName evidence="11">TGF-beta family profile domain-containing protein</fullName>
    </recommendedName>
</protein>
<evidence type="ECO:0000256" key="2">
    <source>
        <dbReference type="ARBA" id="ARBA00006656"/>
    </source>
</evidence>
<keyword evidence="6" id="KW-1015">Disulfide bond</keyword>
<gene>
    <name evidence="12" type="ORF">ODALV1_LOCUS2138</name>
</gene>
<keyword evidence="3" id="KW-0964">Secreted</keyword>
<keyword evidence="5 8" id="KW-0339">Growth factor</keyword>
<dbReference type="EMBL" id="CAXLJM020000007">
    <property type="protein sequence ID" value="CAL8072376.1"/>
    <property type="molecule type" value="Genomic_DNA"/>
</dbReference>
<dbReference type="InterPro" id="IPR029034">
    <property type="entry name" value="Cystine-knot_cytokine"/>
</dbReference>
<keyword evidence="10" id="KW-0812">Transmembrane</keyword>
<dbReference type="Gene3D" id="2.60.120.970">
    <property type="match status" value="1"/>
</dbReference>
<feature type="compositionally biased region" description="Basic residues" evidence="9">
    <location>
        <begin position="385"/>
        <end position="403"/>
    </location>
</feature>
<dbReference type="InterPro" id="IPR001839">
    <property type="entry name" value="TGF-b_C"/>
</dbReference>
<dbReference type="SUPFAM" id="SSF57501">
    <property type="entry name" value="Cystine-knot cytokines"/>
    <property type="match status" value="1"/>
</dbReference>
<name>A0ABP1PSZ9_9HEXA</name>
<keyword evidence="13" id="KW-1185">Reference proteome</keyword>
<dbReference type="PROSITE" id="PS00250">
    <property type="entry name" value="TGF_BETA_1"/>
    <property type="match status" value="1"/>
</dbReference>
<keyword evidence="10" id="KW-0472">Membrane</keyword>
<feature type="transmembrane region" description="Helical" evidence="10">
    <location>
        <begin position="12"/>
        <end position="37"/>
    </location>
</feature>
<dbReference type="PANTHER" id="PTHR11848">
    <property type="entry name" value="TGF-BETA FAMILY"/>
    <property type="match status" value="1"/>
</dbReference>
<evidence type="ECO:0000256" key="8">
    <source>
        <dbReference type="RuleBase" id="RU000354"/>
    </source>
</evidence>